<organism evidence="1 2">
    <name type="scientific">Pediococcus inopinatus</name>
    <dbReference type="NCBI Taxonomy" id="114090"/>
    <lineage>
        <taxon>Bacteria</taxon>
        <taxon>Bacillati</taxon>
        <taxon>Bacillota</taxon>
        <taxon>Bacilli</taxon>
        <taxon>Lactobacillales</taxon>
        <taxon>Lactobacillaceae</taxon>
        <taxon>Pediococcus</taxon>
    </lineage>
</organism>
<evidence type="ECO:0000313" key="1">
    <source>
        <dbReference type="EMBL" id="WPC21052.1"/>
    </source>
</evidence>
<sequence length="50" mass="5636">MEKKDFITIEAFGSQSDAGVCGPDGCSIVEHKKKDKIKKNDTEKKEHQTR</sequence>
<dbReference type="Proteomes" id="UP001302696">
    <property type="component" value="Chromosome"/>
</dbReference>
<name>A0ABZ0Q290_9LACO</name>
<dbReference type="RefSeq" id="WP_323708986.1">
    <property type="nucleotide sequence ID" value="NZ_CP104778.1"/>
</dbReference>
<keyword evidence="2" id="KW-1185">Reference proteome</keyword>
<proteinExistence type="predicted"/>
<accession>A0ABZ0Q290</accession>
<protein>
    <submittedName>
        <fullName evidence="1">Uncharacterized protein</fullName>
    </submittedName>
</protein>
<gene>
    <name evidence="1" type="ORF">N6G96_07075</name>
</gene>
<evidence type="ECO:0000313" key="2">
    <source>
        <dbReference type="Proteomes" id="UP001302696"/>
    </source>
</evidence>
<reference evidence="2" key="1">
    <citation type="submission" date="2024-06" db="EMBL/GenBank/DDBJ databases">
        <authorList>
            <person name="Chang H.C."/>
            <person name="Mun S.Y."/>
        </authorList>
    </citation>
    <scope>NUCLEOTIDE SEQUENCE [LARGE SCALE GENOMIC DNA]</scope>
    <source>
        <strain evidence="2">KT1</strain>
    </source>
</reference>
<dbReference type="EMBL" id="CP104778">
    <property type="protein sequence ID" value="WPC21052.1"/>
    <property type="molecule type" value="Genomic_DNA"/>
</dbReference>